<comment type="caution">
    <text evidence="3">The sequence shown here is derived from an EMBL/GenBank/DDBJ whole genome shotgun (WGS) entry which is preliminary data.</text>
</comment>
<dbReference type="AlphaFoldDB" id="A0A399R9U6"/>
<dbReference type="Pfam" id="PF03981">
    <property type="entry name" value="Ubiq_cyt_C_chap"/>
    <property type="match status" value="1"/>
</dbReference>
<dbReference type="EMBL" id="QWFX01000013">
    <property type="protein sequence ID" value="RIJ28168.1"/>
    <property type="molecule type" value="Genomic_DNA"/>
</dbReference>
<evidence type="ECO:0000313" key="4">
    <source>
        <dbReference type="Proteomes" id="UP000266385"/>
    </source>
</evidence>
<dbReference type="RefSeq" id="WP_119376703.1">
    <property type="nucleotide sequence ID" value="NZ_QWFX01000013.1"/>
</dbReference>
<dbReference type="OrthoDB" id="7158889at2"/>
<evidence type="ECO:0000256" key="1">
    <source>
        <dbReference type="ARBA" id="ARBA00006436"/>
    </source>
</evidence>
<organism evidence="3 4">
    <name type="scientific">Henriciella mobilis</name>
    <dbReference type="NCBI Taxonomy" id="2305467"/>
    <lineage>
        <taxon>Bacteria</taxon>
        <taxon>Pseudomonadati</taxon>
        <taxon>Pseudomonadota</taxon>
        <taxon>Alphaproteobacteria</taxon>
        <taxon>Hyphomonadales</taxon>
        <taxon>Hyphomonadaceae</taxon>
        <taxon>Henriciella</taxon>
    </lineage>
</organism>
<dbReference type="Proteomes" id="UP000266385">
    <property type="component" value="Unassembled WGS sequence"/>
</dbReference>
<gene>
    <name evidence="3" type="ORF">D1223_12205</name>
</gene>
<evidence type="ECO:0000259" key="2">
    <source>
        <dbReference type="Pfam" id="PF03981"/>
    </source>
</evidence>
<protein>
    <submittedName>
        <fullName evidence="3">Ubiquinol-cytochrome C chaperone</fullName>
    </submittedName>
</protein>
<name>A0A399R9U6_9PROT</name>
<comment type="similarity">
    <text evidence="1">Belongs to the UPF0174 family.</text>
</comment>
<dbReference type="InterPro" id="IPR021150">
    <property type="entry name" value="Ubiq_cyt_c_chap"/>
</dbReference>
<proteinExistence type="inferred from homology"/>
<evidence type="ECO:0000313" key="3">
    <source>
        <dbReference type="EMBL" id="RIJ28168.1"/>
    </source>
</evidence>
<sequence>MSLLRHFKRSNRRKSEEVAKRLHHAIVGKARDPVLFGEDKIPDTFDGRFNAICLYSALLFPRLEKAGEKGQAISRILNDRVFSDIDGALRETGVGDASIARKVRKLGERFFGLARAAKEALESEQAVESLANVFERNEVTSPGGALEVAEIIVQDAQMLPSVADEALLAGKAPW</sequence>
<reference evidence="3 4" key="1">
    <citation type="submission" date="2018-08" db="EMBL/GenBank/DDBJ databases">
        <title>Henriciella mobilis sp. nov., isolated from seawater.</title>
        <authorList>
            <person name="Cheng H."/>
            <person name="Wu Y.-H."/>
            <person name="Xu X.-W."/>
            <person name="Guo L.-L."/>
        </authorList>
    </citation>
    <scope>NUCLEOTIDE SEQUENCE [LARGE SCALE GENOMIC DNA]</scope>
    <source>
        <strain evidence="3 4">JN25</strain>
    </source>
</reference>
<feature type="domain" description="Ubiquinol-cytochrome c chaperone" evidence="2">
    <location>
        <begin position="40"/>
        <end position="174"/>
    </location>
</feature>
<accession>A0A399R9U6</accession>
<keyword evidence="4" id="KW-1185">Reference proteome</keyword>